<proteinExistence type="predicted"/>
<dbReference type="EMBL" id="CAUWAG010000006">
    <property type="protein sequence ID" value="CAJ2504015.1"/>
    <property type="molecule type" value="Genomic_DNA"/>
</dbReference>
<evidence type="ECO:0000313" key="3">
    <source>
        <dbReference type="Proteomes" id="UP001295740"/>
    </source>
</evidence>
<keyword evidence="3" id="KW-1185">Reference proteome</keyword>
<evidence type="ECO:0000256" key="1">
    <source>
        <dbReference type="SAM" id="MobiDB-lite"/>
    </source>
</evidence>
<dbReference type="AlphaFoldDB" id="A0AAI8VGI9"/>
<organism evidence="2 3">
    <name type="scientific">Anthostomella pinea</name>
    <dbReference type="NCBI Taxonomy" id="933095"/>
    <lineage>
        <taxon>Eukaryota</taxon>
        <taxon>Fungi</taxon>
        <taxon>Dikarya</taxon>
        <taxon>Ascomycota</taxon>
        <taxon>Pezizomycotina</taxon>
        <taxon>Sordariomycetes</taxon>
        <taxon>Xylariomycetidae</taxon>
        <taxon>Xylariales</taxon>
        <taxon>Xylariaceae</taxon>
        <taxon>Anthostomella</taxon>
    </lineage>
</organism>
<reference evidence="2" key="1">
    <citation type="submission" date="2023-10" db="EMBL/GenBank/DDBJ databases">
        <authorList>
            <person name="Hackl T."/>
        </authorList>
    </citation>
    <scope>NUCLEOTIDE SEQUENCE</scope>
</reference>
<protein>
    <submittedName>
        <fullName evidence="2">Uu.00g114090.m01.CDS01</fullName>
    </submittedName>
</protein>
<name>A0AAI8VGI9_9PEZI</name>
<dbReference type="Proteomes" id="UP001295740">
    <property type="component" value="Unassembled WGS sequence"/>
</dbReference>
<feature type="region of interest" description="Disordered" evidence="1">
    <location>
        <begin position="135"/>
        <end position="157"/>
    </location>
</feature>
<evidence type="ECO:0000313" key="2">
    <source>
        <dbReference type="EMBL" id="CAJ2504015.1"/>
    </source>
</evidence>
<feature type="compositionally biased region" description="Acidic residues" evidence="1">
    <location>
        <begin position="136"/>
        <end position="146"/>
    </location>
</feature>
<accession>A0AAI8VGI9</accession>
<gene>
    <name evidence="2" type="ORF">KHLLAP_LOCUS4483</name>
</gene>
<comment type="caution">
    <text evidence="2">The sequence shown here is derived from an EMBL/GenBank/DDBJ whole genome shotgun (WGS) entry which is preliminary data.</text>
</comment>
<sequence length="180" mass="20387">MTHAFLHYFVDFDIRVTKWEEVWAGNGHGSCFQTMCKAIHKTVRTWCPALAGIREMPLVDIIDLSSLVIIHDRFRPMSAYLTEDESNMMAQALTMKHYPELYHWGSLDRYQYILGVIEAAMGNLMKEYFPLAIKDSDDDDDESSGPDEDHYHSPVLTSLPIAQCPRAATCPGLLTSTTSP</sequence>